<reference evidence="4 5" key="1">
    <citation type="submission" date="2023-06" db="EMBL/GenBank/DDBJ databases">
        <authorList>
            <person name="Ham H."/>
            <person name="Park D.S."/>
        </authorList>
    </citation>
    <scope>NUCLEOTIDE SEQUENCE [LARGE SCALE GENOMIC DNA]</scope>
    <source>
        <strain evidence="4 5">KACC 17005</strain>
    </source>
</reference>
<dbReference type="InterPro" id="IPR028098">
    <property type="entry name" value="Glyco_trans_4-like_N"/>
</dbReference>
<dbReference type="EC" id="2.4.-.-" evidence="4"/>
<evidence type="ECO:0000259" key="2">
    <source>
        <dbReference type="Pfam" id="PF00535"/>
    </source>
</evidence>
<dbReference type="InterPro" id="IPR001173">
    <property type="entry name" value="Glyco_trans_2-like"/>
</dbReference>
<dbReference type="InterPro" id="IPR050194">
    <property type="entry name" value="Glycosyltransferase_grp1"/>
</dbReference>
<proteinExistence type="predicted"/>
<evidence type="ECO:0000259" key="1">
    <source>
        <dbReference type="Pfam" id="PF00534"/>
    </source>
</evidence>
<dbReference type="GO" id="GO:0016757">
    <property type="term" value="F:glycosyltransferase activity"/>
    <property type="evidence" value="ECO:0007669"/>
    <property type="project" value="UniProtKB-KW"/>
</dbReference>
<name>A0ABY9AMY1_PARCI</name>
<dbReference type="PANTHER" id="PTHR45947:SF14">
    <property type="entry name" value="SLL1723 PROTEIN"/>
    <property type="match status" value="1"/>
</dbReference>
<dbReference type="Gene3D" id="3.40.50.2000">
    <property type="entry name" value="Glycogen Phosphorylase B"/>
    <property type="match status" value="2"/>
</dbReference>
<evidence type="ECO:0000259" key="3">
    <source>
        <dbReference type="Pfam" id="PF13579"/>
    </source>
</evidence>
<feature type="domain" description="Glycosyltransferase 2-like" evidence="2">
    <location>
        <begin position="393"/>
        <end position="509"/>
    </location>
</feature>
<dbReference type="EMBL" id="CP127363">
    <property type="protein sequence ID" value="WIY48097.1"/>
    <property type="molecule type" value="Genomic_DNA"/>
</dbReference>
<keyword evidence="5" id="KW-1185">Reference proteome</keyword>
<protein>
    <submittedName>
        <fullName evidence="4">Glycosyltransferase</fullName>
        <ecNumber evidence="4">2.4.-.-</ecNumber>
    </submittedName>
</protein>
<evidence type="ECO:0000313" key="5">
    <source>
        <dbReference type="Proteomes" id="UP001242732"/>
    </source>
</evidence>
<dbReference type="PANTHER" id="PTHR45947">
    <property type="entry name" value="SULFOQUINOVOSYL TRANSFERASE SQD2"/>
    <property type="match status" value="1"/>
</dbReference>
<keyword evidence="4" id="KW-0328">Glycosyltransferase</keyword>
<keyword evidence="4" id="KW-0808">Transferase</keyword>
<dbReference type="Pfam" id="PF00535">
    <property type="entry name" value="Glycos_transf_2"/>
    <property type="match status" value="1"/>
</dbReference>
<accession>A0ABY9AMY1</accession>
<dbReference type="Gene3D" id="3.90.550.10">
    <property type="entry name" value="Spore Coat Polysaccharide Biosynthesis Protein SpsA, Chain A"/>
    <property type="match status" value="1"/>
</dbReference>
<dbReference type="Pfam" id="PF13579">
    <property type="entry name" value="Glyco_trans_4_4"/>
    <property type="match status" value="1"/>
</dbReference>
<dbReference type="Proteomes" id="UP001242732">
    <property type="component" value="Chromosome"/>
</dbReference>
<dbReference type="InterPro" id="IPR029044">
    <property type="entry name" value="Nucleotide-diphossugar_trans"/>
</dbReference>
<sequence length="613" mass="68143">MALRVLHIGKFFPPHLGGMEIFLAELIEAQRAQGIDACALVHGTPLPGDPPWLVRVPVQFNLVYAPIAIGFRKALARAIRQFRPDILHLHLPNNSALWALTLPAARKVPYVVHWHSDVVVSDIKLSVALAYMLYKPFEHAVLDRAHLIFATSPPYLDASPALQPWRGKCSVIPLGTKLQHAQPPEALAPAMRWKAGTALRLLSIGRLTYYKGFETLIQAVQALPEVELLIAGEGELRPHLEALIRDTRPPGQESRVRLLGAVQESEKHGLLRDCDVFCLASRERTEAFGIVLLEAMMHRKPCIVTDLPGSGMPWVVSYAHAGLHVPIEDVDSWRSTIARLQHDARLRRQLGEAGHQALLQSFDIRRCERALAVQYRHVAPGEVLKAVQGQPLVVISTRNHAATIGALIARIRSLVQADVLVVDDRSTDGTCHLAENAGAQVLRPLLAMTTWGSLQTGLRFGLARGYETVVTIDADGRYEAEEIPALLAHRAAADVIVSYFPARNSWVRDLAWQWFRRLTGFGLRDFVSGFRLYNRAALQVATSTEATLLDYQDIGTLLLLRRRGMRVAELALSLRTAQTDRSKIFQSWRHALRYMAVSSLLCIAHARSDKVAD</sequence>
<feature type="domain" description="Glycosyl transferase family 1" evidence="1">
    <location>
        <begin position="199"/>
        <end position="355"/>
    </location>
</feature>
<dbReference type="SUPFAM" id="SSF53448">
    <property type="entry name" value="Nucleotide-diphospho-sugar transferases"/>
    <property type="match status" value="1"/>
</dbReference>
<gene>
    <name evidence="4" type="ORF">QRO08_20085</name>
</gene>
<dbReference type="InterPro" id="IPR001296">
    <property type="entry name" value="Glyco_trans_1"/>
</dbReference>
<dbReference type="CDD" id="cd04179">
    <property type="entry name" value="DPM_DPG-synthase_like"/>
    <property type="match status" value="1"/>
</dbReference>
<organism evidence="4 5">
    <name type="scientific">Paracidovorax citrulli</name>
    <name type="common">Acidovorax citrulli</name>
    <dbReference type="NCBI Taxonomy" id="80869"/>
    <lineage>
        <taxon>Bacteria</taxon>
        <taxon>Pseudomonadati</taxon>
        <taxon>Pseudomonadota</taxon>
        <taxon>Betaproteobacteria</taxon>
        <taxon>Burkholderiales</taxon>
        <taxon>Comamonadaceae</taxon>
        <taxon>Paracidovorax</taxon>
    </lineage>
</organism>
<dbReference type="Pfam" id="PF00534">
    <property type="entry name" value="Glycos_transf_1"/>
    <property type="match status" value="1"/>
</dbReference>
<evidence type="ECO:0000313" key="4">
    <source>
        <dbReference type="EMBL" id="WIY48097.1"/>
    </source>
</evidence>
<dbReference type="RefSeq" id="WP_011794120.1">
    <property type="nucleotide sequence ID" value="NZ_CP023687.1"/>
</dbReference>
<feature type="domain" description="Glycosyltransferase subfamily 4-like N-terminal" evidence="3">
    <location>
        <begin position="17"/>
        <end position="175"/>
    </location>
</feature>
<dbReference type="SUPFAM" id="SSF53756">
    <property type="entry name" value="UDP-Glycosyltransferase/glycogen phosphorylase"/>
    <property type="match status" value="1"/>
</dbReference>